<dbReference type="STRING" id="1314785.A0A165ETH7"/>
<evidence type="ECO:0000256" key="2">
    <source>
        <dbReference type="ARBA" id="ARBA00023002"/>
    </source>
</evidence>
<evidence type="ECO:0000259" key="4">
    <source>
        <dbReference type="Pfam" id="PF01370"/>
    </source>
</evidence>
<dbReference type="RefSeq" id="XP_040765466.1">
    <property type="nucleotide sequence ID" value="XM_040904267.1"/>
</dbReference>
<comment type="similarity">
    <text evidence="1">Belongs to the NAD(P)-dependent epimerase/dehydratase family.</text>
</comment>
<dbReference type="SUPFAM" id="SSF51735">
    <property type="entry name" value="NAD(P)-binding Rossmann-fold domains"/>
    <property type="match status" value="1"/>
</dbReference>
<name>A0A165ETH7_9APHY</name>
<evidence type="ECO:0000256" key="1">
    <source>
        <dbReference type="ARBA" id="ARBA00007637"/>
    </source>
</evidence>
<dbReference type="GeneID" id="63821297"/>
<dbReference type="AlphaFoldDB" id="A0A165ETH7"/>
<dbReference type="OrthoDB" id="202470at2759"/>
<dbReference type="InterPro" id="IPR001509">
    <property type="entry name" value="Epimerase_deHydtase"/>
</dbReference>
<dbReference type="Gene3D" id="3.40.50.720">
    <property type="entry name" value="NAD(P)-binding Rossmann-like Domain"/>
    <property type="match status" value="1"/>
</dbReference>
<feature type="domain" description="NAD-dependent epimerase/dehydratase" evidence="4">
    <location>
        <begin position="5"/>
        <end position="171"/>
    </location>
</feature>
<organism evidence="5 6">
    <name type="scientific">Laetiporus sulphureus 93-53</name>
    <dbReference type="NCBI Taxonomy" id="1314785"/>
    <lineage>
        <taxon>Eukaryota</taxon>
        <taxon>Fungi</taxon>
        <taxon>Dikarya</taxon>
        <taxon>Basidiomycota</taxon>
        <taxon>Agaricomycotina</taxon>
        <taxon>Agaricomycetes</taxon>
        <taxon>Polyporales</taxon>
        <taxon>Laetiporus</taxon>
    </lineage>
</organism>
<dbReference type="InterPro" id="IPR036291">
    <property type="entry name" value="NAD(P)-bd_dom_sf"/>
</dbReference>
<keyword evidence="3" id="KW-0520">NAD</keyword>
<keyword evidence="2" id="KW-0560">Oxidoreductase</keyword>
<reference evidence="5 6" key="1">
    <citation type="journal article" date="2016" name="Mol. Biol. Evol.">
        <title>Comparative Genomics of Early-Diverging Mushroom-Forming Fungi Provides Insights into the Origins of Lignocellulose Decay Capabilities.</title>
        <authorList>
            <person name="Nagy L.G."/>
            <person name="Riley R."/>
            <person name="Tritt A."/>
            <person name="Adam C."/>
            <person name="Daum C."/>
            <person name="Floudas D."/>
            <person name="Sun H."/>
            <person name="Yadav J.S."/>
            <person name="Pangilinan J."/>
            <person name="Larsson K.H."/>
            <person name="Matsuura K."/>
            <person name="Barry K."/>
            <person name="Labutti K."/>
            <person name="Kuo R."/>
            <person name="Ohm R.A."/>
            <person name="Bhattacharya S.S."/>
            <person name="Shirouzu T."/>
            <person name="Yoshinaga Y."/>
            <person name="Martin F.M."/>
            <person name="Grigoriev I.V."/>
            <person name="Hibbett D.S."/>
        </authorList>
    </citation>
    <scope>NUCLEOTIDE SEQUENCE [LARGE SCALE GENOMIC DNA]</scope>
    <source>
        <strain evidence="5 6">93-53</strain>
    </source>
</reference>
<dbReference type="EMBL" id="KV427618">
    <property type="protein sequence ID" value="KZT07726.1"/>
    <property type="molecule type" value="Genomic_DNA"/>
</dbReference>
<evidence type="ECO:0000256" key="3">
    <source>
        <dbReference type="ARBA" id="ARBA00023027"/>
    </source>
</evidence>
<dbReference type="PANTHER" id="PTHR43103">
    <property type="entry name" value="NUCLEOSIDE-DIPHOSPHATE-SUGAR EPIMERASE"/>
    <property type="match status" value="1"/>
</dbReference>
<protein>
    <submittedName>
        <fullName evidence="5">NAD(P)-binding protein</fullName>
    </submittedName>
</protein>
<dbReference type="Proteomes" id="UP000076871">
    <property type="component" value="Unassembled WGS sequence"/>
</dbReference>
<accession>A0A165ETH7</accession>
<sequence length="280" mass="31222">MRLAITGCTGRVGQRVVIAALKRGHSVVGIDNVPRDLEFKNDPKFTFIQTDLRNYAGAYNALQGCDAVVQLAGCPNPGDYVAETHNTNVVITWNVLRSAAEHGINRIAQASSVNVIPLVYSAQPRLRYFPIDEDHPCDPDEPYGLSKVIAEMQADTIVRRHPSMRIASLRLHWSCPSRDAAKRGDPGRRKNDLWGYVQEDSAAEAFLLAVSGDNGKWSGHETFFISAPDIAHDEDTVVLKERFWADVPIQEGKDLNGRKSFFDCTKAKRLLGWRHQSPEE</sequence>
<evidence type="ECO:0000313" key="6">
    <source>
        <dbReference type="Proteomes" id="UP000076871"/>
    </source>
</evidence>
<dbReference type="GO" id="GO:0016491">
    <property type="term" value="F:oxidoreductase activity"/>
    <property type="evidence" value="ECO:0007669"/>
    <property type="project" value="UniProtKB-KW"/>
</dbReference>
<keyword evidence="6" id="KW-1185">Reference proteome</keyword>
<evidence type="ECO:0000313" key="5">
    <source>
        <dbReference type="EMBL" id="KZT07726.1"/>
    </source>
</evidence>
<dbReference type="PANTHER" id="PTHR43103:SF5">
    <property type="entry name" value="4-EPIMERASE, PUTATIVE (AFU_ORTHOLOGUE AFUA_7G00360)-RELATED"/>
    <property type="match status" value="1"/>
</dbReference>
<dbReference type="Pfam" id="PF01370">
    <property type="entry name" value="Epimerase"/>
    <property type="match status" value="1"/>
</dbReference>
<gene>
    <name evidence="5" type="ORF">LAESUDRAFT_650906</name>
</gene>
<proteinExistence type="inferred from homology"/>
<dbReference type="InParanoid" id="A0A165ETH7"/>